<sequence>MSSVAIFIPSLRGGGAERIMVTLANAIAARGFKVDLVLATAQGPYLRDVSPAVSVIDLKAERVSKALWPLVRYLRRERPQAMLSAMGHANVIALLARKLARVPVRAVVSERGLISGEHAIAKGAVAHVNYKLIRLLYPGADGICTVSQAASKDLATFARLPLLQVQTIYNPFDLSRIAQQAVEPLAHPWFEPGQPPVLLAIGRMNEAKDFPILIRAFAQLRQHRAARLVILGEGELRPELESLLRQLNLGTDTVQMPGFVPNPYAWLSRSSLFVLSSRREGLPGALIEAMACGTPVVSTNCLSGPDEILEGGRWGKLVPVGDVDALAVAMAATLDTPEEQRPDVRHRAADFEQERAVDAYLHLLGMSSKADPKAVMLEENEVRV</sequence>
<evidence type="ECO:0000313" key="2">
    <source>
        <dbReference type="EMBL" id="MCT9809658.1"/>
    </source>
</evidence>
<comment type="caution">
    <text evidence="2">The sequence shown here is derived from an EMBL/GenBank/DDBJ whole genome shotgun (WGS) entry which is preliminary data.</text>
</comment>
<evidence type="ECO:0000259" key="1">
    <source>
        <dbReference type="Pfam" id="PF13439"/>
    </source>
</evidence>
<dbReference type="PANTHER" id="PTHR12526:SF630">
    <property type="entry name" value="GLYCOSYLTRANSFERASE"/>
    <property type="match status" value="1"/>
</dbReference>
<name>A0ABT2PHN8_9BURK</name>
<feature type="domain" description="Glycosyltransferase subfamily 4-like N-terminal" evidence="1">
    <location>
        <begin position="14"/>
        <end position="176"/>
    </location>
</feature>
<accession>A0ABT2PHN8</accession>
<dbReference type="EMBL" id="JAODYH010000002">
    <property type="protein sequence ID" value="MCT9809658.1"/>
    <property type="molecule type" value="Genomic_DNA"/>
</dbReference>
<gene>
    <name evidence="2" type="ORF">N0K08_03365</name>
</gene>
<dbReference type="SUPFAM" id="SSF53756">
    <property type="entry name" value="UDP-Glycosyltransferase/glycogen phosphorylase"/>
    <property type="match status" value="1"/>
</dbReference>
<dbReference type="RefSeq" id="WP_261498587.1">
    <property type="nucleotide sequence ID" value="NZ_JAODYH010000002.1"/>
</dbReference>
<dbReference type="Pfam" id="PF13692">
    <property type="entry name" value="Glyco_trans_1_4"/>
    <property type="match status" value="1"/>
</dbReference>
<organism evidence="2 3">
    <name type="scientific">Acidovorax bellezanensis</name>
    <dbReference type="NCBI Taxonomy" id="2976702"/>
    <lineage>
        <taxon>Bacteria</taxon>
        <taxon>Pseudomonadati</taxon>
        <taxon>Pseudomonadota</taxon>
        <taxon>Betaproteobacteria</taxon>
        <taxon>Burkholderiales</taxon>
        <taxon>Comamonadaceae</taxon>
        <taxon>Acidovorax</taxon>
    </lineage>
</organism>
<dbReference type="CDD" id="cd03811">
    <property type="entry name" value="GT4_GT28_WabH-like"/>
    <property type="match status" value="1"/>
</dbReference>
<protein>
    <submittedName>
        <fullName evidence="2">Glycosyltransferase</fullName>
    </submittedName>
</protein>
<evidence type="ECO:0000313" key="3">
    <source>
        <dbReference type="Proteomes" id="UP001525968"/>
    </source>
</evidence>
<dbReference type="PANTHER" id="PTHR12526">
    <property type="entry name" value="GLYCOSYLTRANSFERASE"/>
    <property type="match status" value="1"/>
</dbReference>
<dbReference type="Proteomes" id="UP001525968">
    <property type="component" value="Unassembled WGS sequence"/>
</dbReference>
<keyword evidence="3" id="KW-1185">Reference proteome</keyword>
<dbReference type="Pfam" id="PF13439">
    <property type="entry name" value="Glyco_transf_4"/>
    <property type="match status" value="1"/>
</dbReference>
<dbReference type="InterPro" id="IPR028098">
    <property type="entry name" value="Glyco_trans_4-like_N"/>
</dbReference>
<dbReference type="Gene3D" id="3.40.50.2000">
    <property type="entry name" value="Glycogen Phosphorylase B"/>
    <property type="match status" value="2"/>
</dbReference>
<reference evidence="2 3" key="1">
    <citation type="submission" date="2022-09" db="EMBL/GenBank/DDBJ databases">
        <title>Draft genome of isolate Be4.</title>
        <authorList>
            <person name="Sanchez-Castro I."/>
            <person name="Martinez-Rodriguez P."/>
            <person name="Descostes M."/>
            <person name="Merroun M."/>
        </authorList>
    </citation>
    <scope>NUCLEOTIDE SEQUENCE [LARGE SCALE GENOMIC DNA]</scope>
    <source>
        <strain evidence="2 3">Be4</strain>
    </source>
</reference>
<proteinExistence type="predicted"/>